<evidence type="ECO:0000259" key="1">
    <source>
        <dbReference type="Pfam" id="PF01425"/>
    </source>
</evidence>
<dbReference type="Gene3D" id="1.20.58.1700">
    <property type="match status" value="1"/>
</dbReference>
<dbReference type="SUPFAM" id="SSF75304">
    <property type="entry name" value="Amidase signature (AS) enzymes"/>
    <property type="match status" value="1"/>
</dbReference>
<dbReference type="GO" id="GO:0016787">
    <property type="term" value="F:hydrolase activity"/>
    <property type="evidence" value="ECO:0007669"/>
    <property type="project" value="UniProtKB-KW"/>
</dbReference>
<reference evidence="2 3" key="1">
    <citation type="submission" date="2015-01" db="EMBL/GenBank/DDBJ databases">
        <title>The Genome Sequence of Cladophialophora immunda CBS83496.</title>
        <authorList>
            <consortium name="The Broad Institute Genomics Platform"/>
            <person name="Cuomo C."/>
            <person name="de Hoog S."/>
            <person name="Gorbushina A."/>
            <person name="Stielow B."/>
            <person name="Teixiera M."/>
            <person name="Abouelleil A."/>
            <person name="Chapman S.B."/>
            <person name="Priest M."/>
            <person name="Young S.K."/>
            <person name="Wortman J."/>
            <person name="Nusbaum C."/>
            <person name="Birren B."/>
        </authorList>
    </citation>
    <scope>NUCLEOTIDE SEQUENCE [LARGE SCALE GENOMIC DNA]</scope>
    <source>
        <strain evidence="2 3">CBS 83496</strain>
    </source>
</reference>
<dbReference type="HOGENOM" id="CLU_009600_0_1_1"/>
<gene>
    <name evidence="2" type="ORF">PV07_10925</name>
</gene>
<dbReference type="STRING" id="569365.A0A0D2BU96"/>
<name>A0A0D2BU96_9EURO</name>
<sequence length="471" mass="51251">MSSSSSPTISSLDLVDLRAHYAVRRLSPVDVVRHVYQKISSYQKHDPAVWIYLVPESEALRRAEELVDKYYGSDLPLPPLFGIPFSVKDSVDISGLPTTLACPTFAYTAAETAPVISRILAAGGILVGKTNLDQFATGLAGVRSPYGAPRCVFDADYISGGSSSGSVVSVGASLVSFTVCTDTGGSTRVPAALNGVVGLKPTLGTISTEGLFPACKNIDCVCAMARTMDDVEVVWTVMKAFDERDVYARQELPTWNPWKNPVRFAIPPEDLLRDISPVYASLFQALVAALRDRKDWCVEATGFDYAPFAAANQMLYDSSIVTQRLLAFEPYIASHGLGSLDPAIQTTFQQAMDNQFTAVRAYEDIFTLAGHKRQAEIQFREHVDVLIVPSTVDHFTVAQLAAEPMARNKAMGRFTNFVNLLDLAAVSVPVGWWRNPNGRKLPFGVTVVGQAGMDKELMAFGKELMRMTAGE</sequence>
<dbReference type="OrthoDB" id="196847at2759"/>
<dbReference type="VEuPathDB" id="FungiDB:PV07_10925"/>
<dbReference type="Gene3D" id="3.90.1300.10">
    <property type="entry name" value="Amidase signature (AS) domain"/>
    <property type="match status" value="1"/>
</dbReference>
<protein>
    <submittedName>
        <fullName evidence="2">Allophanate hydrolase</fullName>
    </submittedName>
</protein>
<accession>A0A0D2BU96</accession>
<evidence type="ECO:0000313" key="2">
    <source>
        <dbReference type="EMBL" id="KIW22648.1"/>
    </source>
</evidence>
<dbReference type="AlphaFoldDB" id="A0A0D2BU96"/>
<dbReference type="GeneID" id="27350119"/>
<dbReference type="Pfam" id="PF01425">
    <property type="entry name" value="Amidase"/>
    <property type="match status" value="1"/>
</dbReference>
<proteinExistence type="predicted"/>
<organism evidence="2 3">
    <name type="scientific">Cladophialophora immunda</name>
    <dbReference type="NCBI Taxonomy" id="569365"/>
    <lineage>
        <taxon>Eukaryota</taxon>
        <taxon>Fungi</taxon>
        <taxon>Dikarya</taxon>
        <taxon>Ascomycota</taxon>
        <taxon>Pezizomycotina</taxon>
        <taxon>Eurotiomycetes</taxon>
        <taxon>Chaetothyriomycetidae</taxon>
        <taxon>Chaetothyriales</taxon>
        <taxon>Herpotrichiellaceae</taxon>
        <taxon>Cladophialophora</taxon>
    </lineage>
</organism>
<dbReference type="InterPro" id="IPR000120">
    <property type="entry name" value="Amidase"/>
</dbReference>
<keyword evidence="2" id="KW-0378">Hydrolase</keyword>
<dbReference type="InterPro" id="IPR023631">
    <property type="entry name" value="Amidase_dom"/>
</dbReference>
<dbReference type="PANTHER" id="PTHR11895">
    <property type="entry name" value="TRANSAMIDASE"/>
    <property type="match status" value="1"/>
</dbReference>
<keyword evidence="3" id="KW-1185">Reference proteome</keyword>
<dbReference type="Proteomes" id="UP000054466">
    <property type="component" value="Unassembled WGS sequence"/>
</dbReference>
<dbReference type="InterPro" id="IPR036928">
    <property type="entry name" value="AS_sf"/>
</dbReference>
<dbReference type="EMBL" id="KN847046">
    <property type="protein sequence ID" value="KIW22648.1"/>
    <property type="molecule type" value="Genomic_DNA"/>
</dbReference>
<dbReference type="PANTHER" id="PTHR11895:SF169">
    <property type="entry name" value="GLUTAMYL-TRNA(GLN) AMIDOTRANSFERASE"/>
    <property type="match status" value="1"/>
</dbReference>
<dbReference type="RefSeq" id="XP_016242864.1">
    <property type="nucleotide sequence ID" value="XM_016398302.1"/>
</dbReference>
<evidence type="ECO:0000313" key="3">
    <source>
        <dbReference type="Proteomes" id="UP000054466"/>
    </source>
</evidence>
<feature type="domain" description="Amidase" evidence="1">
    <location>
        <begin position="31"/>
        <end position="457"/>
    </location>
</feature>